<organism evidence="1 2">
    <name type="scientific">Portunus trituberculatus</name>
    <name type="common">Swimming crab</name>
    <name type="synonym">Neptunus trituberculatus</name>
    <dbReference type="NCBI Taxonomy" id="210409"/>
    <lineage>
        <taxon>Eukaryota</taxon>
        <taxon>Metazoa</taxon>
        <taxon>Ecdysozoa</taxon>
        <taxon>Arthropoda</taxon>
        <taxon>Crustacea</taxon>
        <taxon>Multicrustacea</taxon>
        <taxon>Malacostraca</taxon>
        <taxon>Eumalacostraca</taxon>
        <taxon>Eucarida</taxon>
        <taxon>Decapoda</taxon>
        <taxon>Pleocyemata</taxon>
        <taxon>Brachyura</taxon>
        <taxon>Eubrachyura</taxon>
        <taxon>Portunoidea</taxon>
        <taxon>Portunidae</taxon>
        <taxon>Portuninae</taxon>
        <taxon>Portunus</taxon>
    </lineage>
</organism>
<sequence length="112" mass="11935">MCSPTFPPSPHSHPDSSAVARGVGTLAPCLDFLRHSTVSCTKAIASLLRHSVFVVMCVVPWRTSATLTGAGKEWLGMQTRRTGREGREGEVIKCPLRGEGEGGVEVSRQTAS</sequence>
<evidence type="ECO:0000313" key="1">
    <source>
        <dbReference type="EMBL" id="MPC83073.1"/>
    </source>
</evidence>
<dbReference type="AlphaFoldDB" id="A0A5B7IL16"/>
<proteinExistence type="predicted"/>
<dbReference type="EMBL" id="VSRR010061418">
    <property type="protein sequence ID" value="MPC83073.1"/>
    <property type="molecule type" value="Genomic_DNA"/>
</dbReference>
<protein>
    <submittedName>
        <fullName evidence="1">Uncharacterized protein</fullName>
    </submittedName>
</protein>
<comment type="caution">
    <text evidence="1">The sequence shown here is derived from an EMBL/GenBank/DDBJ whole genome shotgun (WGS) entry which is preliminary data.</text>
</comment>
<name>A0A5B7IL16_PORTR</name>
<reference evidence="1 2" key="1">
    <citation type="submission" date="2019-05" db="EMBL/GenBank/DDBJ databases">
        <title>Another draft genome of Portunus trituberculatus and its Hox gene families provides insights of decapod evolution.</title>
        <authorList>
            <person name="Jeong J.-H."/>
            <person name="Song I."/>
            <person name="Kim S."/>
            <person name="Choi T."/>
            <person name="Kim D."/>
            <person name="Ryu S."/>
            <person name="Kim W."/>
        </authorList>
    </citation>
    <scope>NUCLEOTIDE SEQUENCE [LARGE SCALE GENOMIC DNA]</scope>
    <source>
        <tissue evidence="1">Muscle</tissue>
    </source>
</reference>
<dbReference type="Proteomes" id="UP000324222">
    <property type="component" value="Unassembled WGS sequence"/>
</dbReference>
<gene>
    <name evidence="1" type="ORF">E2C01_077763</name>
</gene>
<keyword evidence="2" id="KW-1185">Reference proteome</keyword>
<accession>A0A5B7IL16</accession>
<evidence type="ECO:0000313" key="2">
    <source>
        <dbReference type="Proteomes" id="UP000324222"/>
    </source>
</evidence>